<dbReference type="PANTHER" id="PTHR42718:SF24">
    <property type="entry name" value="MAJOR FACILITATOR SUPERFAMILY (MFS) PROFILE DOMAIN-CONTAINING PROTEIN"/>
    <property type="match status" value="1"/>
</dbReference>
<keyword evidence="6 7" id="KW-0472">Membrane</keyword>
<protein>
    <submittedName>
        <fullName evidence="9">DHA2 family efflux MFS transporter permease subunit</fullName>
    </submittedName>
</protein>
<feature type="domain" description="Major facilitator superfamily (MFS) profile" evidence="8">
    <location>
        <begin position="17"/>
        <end position="466"/>
    </location>
</feature>
<dbReference type="Gene3D" id="1.20.1720.10">
    <property type="entry name" value="Multidrug resistance protein D"/>
    <property type="match status" value="1"/>
</dbReference>
<dbReference type="GO" id="GO:0022857">
    <property type="term" value="F:transmembrane transporter activity"/>
    <property type="evidence" value="ECO:0007669"/>
    <property type="project" value="InterPro"/>
</dbReference>
<dbReference type="CDD" id="cd17503">
    <property type="entry name" value="MFS_LmrB_MDR_like"/>
    <property type="match status" value="1"/>
</dbReference>
<feature type="transmembrane region" description="Helical" evidence="7">
    <location>
        <begin position="407"/>
        <end position="426"/>
    </location>
</feature>
<sequence>MGEYIEKNESPNSNGPIVAVLLIGSFLAILNQTLLITATPYIMKEFDLTENMGQWVTTIFMLVNGIMIPITAFLMETFSTRRLFLFSMGTFIVGTFVCFITPNFSFLMVGRIIQAIGAGVLMPLMMTIFMLIFPLEKRGFAMGMAGLVISFAPAIGPGLAGWFIEIFPWRYLFLIIIPLAILDLIFGYVFMKNIITRTFPKVDYPSIILSVFGFGGLLYGFSSVGNFGWSNMNVILSLIIGAITLTMFITRQYRLKEPILQFRVLSNRTFTITMIIGMVAFTMLIAAETILPIYMQLMAGFTALESGIMILPGALVMGFLSPFIGKVFDRIGARWLLIIGLTIMTVTTVFFTRLTSETTLTYITVVFAVRMVGIAMVMMPSTTAGLNALPNKLIPHGTAMTNTMRQVAASIGTALFVTIMSVTALVPKHEGDFDALVHGVNIAFYVATAITFIALILSLYVKDKKVQ</sequence>
<feature type="transmembrane region" description="Helical" evidence="7">
    <location>
        <begin position="112"/>
        <end position="133"/>
    </location>
</feature>
<proteinExistence type="predicted"/>
<dbReference type="InterPro" id="IPR011701">
    <property type="entry name" value="MFS"/>
</dbReference>
<dbReference type="InterPro" id="IPR036259">
    <property type="entry name" value="MFS_trans_sf"/>
</dbReference>
<evidence type="ECO:0000259" key="8">
    <source>
        <dbReference type="PROSITE" id="PS50850"/>
    </source>
</evidence>
<keyword evidence="5 7" id="KW-1133">Transmembrane helix</keyword>
<feature type="transmembrane region" description="Helical" evidence="7">
    <location>
        <begin position="202"/>
        <end position="221"/>
    </location>
</feature>
<feature type="transmembrane region" description="Helical" evidence="7">
    <location>
        <begin position="335"/>
        <end position="354"/>
    </location>
</feature>
<feature type="transmembrane region" description="Helical" evidence="7">
    <location>
        <begin position="360"/>
        <end position="386"/>
    </location>
</feature>
<dbReference type="Pfam" id="PF07690">
    <property type="entry name" value="MFS_1"/>
    <property type="match status" value="1"/>
</dbReference>
<dbReference type="GO" id="GO:0005886">
    <property type="term" value="C:plasma membrane"/>
    <property type="evidence" value="ECO:0007669"/>
    <property type="project" value="UniProtKB-SubCell"/>
</dbReference>
<dbReference type="SUPFAM" id="SSF103473">
    <property type="entry name" value="MFS general substrate transporter"/>
    <property type="match status" value="1"/>
</dbReference>
<evidence type="ECO:0000313" key="10">
    <source>
        <dbReference type="Proteomes" id="UP000823937"/>
    </source>
</evidence>
<dbReference type="Proteomes" id="UP000823937">
    <property type="component" value="Unassembled WGS sequence"/>
</dbReference>
<evidence type="ECO:0000313" key="9">
    <source>
        <dbReference type="EMBL" id="HIV73600.1"/>
    </source>
</evidence>
<gene>
    <name evidence="9" type="ORF">H9895_00785</name>
</gene>
<evidence type="ECO:0000256" key="5">
    <source>
        <dbReference type="ARBA" id="ARBA00022989"/>
    </source>
</evidence>
<accession>A0A9D1TIY2</accession>
<reference evidence="9" key="2">
    <citation type="submission" date="2021-04" db="EMBL/GenBank/DDBJ databases">
        <authorList>
            <person name="Gilroy R."/>
        </authorList>
    </citation>
    <scope>NUCLEOTIDE SEQUENCE</scope>
    <source>
        <strain evidence="9">CHK169-2315</strain>
    </source>
</reference>
<evidence type="ECO:0000256" key="6">
    <source>
        <dbReference type="ARBA" id="ARBA00023136"/>
    </source>
</evidence>
<evidence type="ECO:0000256" key="3">
    <source>
        <dbReference type="ARBA" id="ARBA00022475"/>
    </source>
</evidence>
<dbReference type="InterPro" id="IPR020846">
    <property type="entry name" value="MFS_dom"/>
</dbReference>
<dbReference type="PROSITE" id="PS50850">
    <property type="entry name" value="MFS"/>
    <property type="match status" value="1"/>
</dbReference>
<dbReference type="InterPro" id="IPR004638">
    <property type="entry name" value="EmrB-like"/>
</dbReference>
<feature type="transmembrane region" description="Helical" evidence="7">
    <location>
        <begin position="227"/>
        <end position="249"/>
    </location>
</feature>
<feature type="transmembrane region" description="Helical" evidence="7">
    <location>
        <begin position="442"/>
        <end position="461"/>
    </location>
</feature>
<comment type="subcellular location">
    <subcellularLocation>
        <location evidence="1">Cell membrane</location>
        <topology evidence="1">Multi-pass membrane protein</topology>
    </subcellularLocation>
</comment>
<keyword evidence="2" id="KW-0813">Transport</keyword>
<feature type="transmembrane region" description="Helical" evidence="7">
    <location>
        <begin position="83"/>
        <end position="106"/>
    </location>
</feature>
<feature type="transmembrane region" description="Helical" evidence="7">
    <location>
        <begin position="270"/>
        <end position="295"/>
    </location>
</feature>
<feature type="transmembrane region" description="Helical" evidence="7">
    <location>
        <begin position="17"/>
        <end position="43"/>
    </location>
</feature>
<dbReference type="AlphaFoldDB" id="A0A9D1TIY2"/>
<feature type="transmembrane region" description="Helical" evidence="7">
    <location>
        <begin position="307"/>
        <end position="328"/>
    </location>
</feature>
<name>A0A9D1TIY2_9BACI</name>
<feature type="transmembrane region" description="Helical" evidence="7">
    <location>
        <begin position="140"/>
        <end position="164"/>
    </location>
</feature>
<reference evidence="9" key="1">
    <citation type="journal article" date="2021" name="PeerJ">
        <title>Extensive microbial diversity within the chicken gut microbiome revealed by metagenomics and culture.</title>
        <authorList>
            <person name="Gilroy R."/>
            <person name="Ravi A."/>
            <person name="Getino M."/>
            <person name="Pursley I."/>
            <person name="Horton D.L."/>
            <person name="Alikhan N.F."/>
            <person name="Baker D."/>
            <person name="Gharbi K."/>
            <person name="Hall N."/>
            <person name="Watson M."/>
            <person name="Adriaenssens E.M."/>
            <person name="Foster-Nyarko E."/>
            <person name="Jarju S."/>
            <person name="Secka A."/>
            <person name="Antonio M."/>
            <person name="Oren A."/>
            <person name="Chaudhuri R.R."/>
            <person name="La Ragione R."/>
            <person name="Hildebrand F."/>
            <person name="Pallen M.J."/>
        </authorList>
    </citation>
    <scope>NUCLEOTIDE SEQUENCE</scope>
    <source>
        <strain evidence="9">CHK169-2315</strain>
    </source>
</reference>
<organism evidence="9 10">
    <name type="scientific">Candidatus Pseudogracilibacillus intestinigallinarum</name>
    <dbReference type="NCBI Taxonomy" id="2838742"/>
    <lineage>
        <taxon>Bacteria</taxon>
        <taxon>Bacillati</taxon>
        <taxon>Bacillota</taxon>
        <taxon>Bacilli</taxon>
        <taxon>Bacillales</taxon>
        <taxon>Bacillaceae</taxon>
        <taxon>Pseudogracilibacillus</taxon>
    </lineage>
</organism>
<feature type="transmembrane region" description="Helical" evidence="7">
    <location>
        <begin position="170"/>
        <end position="190"/>
    </location>
</feature>
<dbReference type="EMBL" id="DXHX01000014">
    <property type="protein sequence ID" value="HIV73600.1"/>
    <property type="molecule type" value="Genomic_DNA"/>
</dbReference>
<keyword evidence="3" id="KW-1003">Cell membrane</keyword>
<evidence type="ECO:0000256" key="4">
    <source>
        <dbReference type="ARBA" id="ARBA00022692"/>
    </source>
</evidence>
<keyword evidence="4 7" id="KW-0812">Transmembrane</keyword>
<comment type="caution">
    <text evidence="9">The sequence shown here is derived from an EMBL/GenBank/DDBJ whole genome shotgun (WGS) entry which is preliminary data.</text>
</comment>
<evidence type="ECO:0000256" key="7">
    <source>
        <dbReference type="SAM" id="Phobius"/>
    </source>
</evidence>
<evidence type="ECO:0000256" key="2">
    <source>
        <dbReference type="ARBA" id="ARBA00022448"/>
    </source>
</evidence>
<feature type="transmembrane region" description="Helical" evidence="7">
    <location>
        <begin position="55"/>
        <end position="74"/>
    </location>
</feature>
<dbReference type="PANTHER" id="PTHR42718">
    <property type="entry name" value="MAJOR FACILITATOR SUPERFAMILY MULTIDRUG TRANSPORTER MFSC"/>
    <property type="match status" value="1"/>
</dbReference>
<evidence type="ECO:0000256" key="1">
    <source>
        <dbReference type="ARBA" id="ARBA00004651"/>
    </source>
</evidence>
<dbReference type="Gene3D" id="1.20.1250.20">
    <property type="entry name" value="MFS general substrate transporter like domains"/>
    <property type="match status" value="1"/>
</dbReference>
<dbReference type="PRINTS" id="PR01036">
    <property type="entry name" value="TCRTETB"/>
</dbReference>
<dbReference type="NCBIfam" id="TIGR00711">
    <property type="entry name" value="efflux_EmrB"/>
    <property type="match status" value="1"/>
</dbReference>